<name>A0ACC2KFX2_PERAE</name>
<reference evidence="1 2" key="1">
    <citation type="journal article" date="2022" name="Hortic Res">
        <title>A haplotype resolved chromosomal level avocado genome allows analysis of novel avocado genes.</title>
        <authorList>
            <person name="Nath O."/>
            <person name="Fletcher S.J."/>
            <person name="Hayward A."/>
            <person name="Shaw L.M."/>
            <person name="Masouleh A.K."/>
            <person name="Furtado A."/>
            <person name="Henry R.J."/>
            <person name="Mitter N."/>
        </authorList>
    </citation>
    <scope>NUCLEOTIDE SEQUENCE [LARGE SCALE GENOMIC DNA]</scope>
    <source>
        <strain evidence="2">cv. Hass</strain>
    </source>
</reference>
<dbReference type="EMBL" id="CM056817">
    <property type="protein sequence ID" value="KAJ8619908.1"/>
    <property type="molecule type" value="Genomic_DNA"/>
</dbReference>
<dbReference type="Proteomes" id="UP001234297">
    <property type="component" value="Chromosome 9"/>
</dbReference>
<accession>A0ACC2KFX2</accession>
<evidence type="ECO:0000313" key="1">
    <source>
        <dbReference type="EMBL" id="KAJ8619908.1"/>
    </source>
</evidence>
<sequence>MFFPALRAHPSPHPFQSQCLEIHSRRQLLHHHHHHTPRYHVSTQSNQKPNLLVQSLVVSNLHLSKCRSKDDDFSILPPPTADDCLTDDSNLPTSSMPTNALFKNMGLVGMGTITSKITGVLREIILAAVFGVGPVATAYSHASVFPRYFASHLGGVNGPIHITMATALSKNSNSSRKRGSPDQRSSSSAAQISSTM</sequence>
<organism evidence="1 2">
    <name type="scientific">Persea americana</name>
    <name type="common">Avocado</name>
    <dbReference type="NCBI Taxonomy" id="3435"/>
    <lineage>
        <taxon>Eukaryota</taxon>
        <taxon>Viridiplantae</taxon>
        <taxon>Streptophyta</taxon>
        <taxon>Embryophyta</taxon>
        <taxon>Tracheophyta</taxon>
        <taxon>Spermatophyta</taxon>
        <taxon>Magnoliopsida</taxon>
        <taxon>Magnoliidae</taxon>
        <taxon>Laurales</taxon>
        <taxon>Lauraceae</taxon>
        <taxon>Persea</taxon>
    </lineage>
</organism>
<protein>
    <submittedName>
        <fullName evidence="1">Uncharacterized protein</fullName>
    </submittedName>
</protein>
<gene>
    <name evidence="1" type="ORF">MRB53_028437</name>
</gene>
<comment type="caution">
    <text evidence="1">The sequence shown here is derived from an EMBL/GenBank/DDBJ whole genome shotgun (WGS) entry which is preliminary data.</text>
</comment>
<evidence type="ECO:0000313" key="2">
    <source>
        <dbReference type="Proteomes" id="UP001234297"/>
    </source>
</evidence>
<keyword evidence="2" id="KW-1185">Reference proteome</keyword>
<proteinExistence type="predicted"/>